<evidence type="ECO:0000259" key="6">
    <source>
        <dbReference type="Pfam" id="PF02826"/>
    </source>
</evidence>
<dbReference type="FunFam" id="3.40.50.720:FF:000203">
    <property type="entry name" value="D-3-phosphoglycerate dehydrogenase (SerA)"/>
    <property type="match status" value="1"/>
</dbReference>
<evidence type="ECO:0000256" key="4">
    <source>
        <dbReference type="RuleBase" id="RU003719"/>
    </source>
</evidence>
<sequence length="328" mass="34854">MANLVVGIIDPFHPKILEMIASGIPDDWSLSIAADQSAEEKARALGRADIAFVMAAPMPASLLREAPKLRFIQKLGAGVDRIDLDFCAAHDITVARLQAGNSIPVAEHTLLLMLAACRRLPYLDRQTRAGGWDKEAARGNSRQIHGRTVGIVGFGAIGKAVARLLSGFGAELLYYDPLRADPGVERGLGVAYASLDEITARADILSLHLPLTKDTAKLFDAARIAKLKPGAIFINCARGGLVDEKALHAALVEGRVYAAGLDAFEAEPPVGNPLLTLDQTVVTPHVAGGTVDNFAPVLARAIGNARRFLHGQNLPEEDLVPLPPRTAA</sequence>
<feature type="domain" description="D-isomer specific 2-hydroxyacid dehydrogenase catalytic" evidence="5">
    <location>
        <begin position="9"/>
        <end position="315"/>
    </location>
</feature>
<dbReference type="GO" id="GO:0016618">
    <property type="term" value="F:hydroxypyruvate reductase [NAD(P)H] activity"/>
    <property type="evidence" value="ECO:0007669"/>
    <property type="project" value="TreeGrafter"/>
</dbReference>
<dbReference type="CDD" id="cd12175">
    <property type="entry name" value="2-Hacid_dh_11"/>
    <property type="match status" value="1"/>
</dbReference>
<dbReference type="PROSITE" id="PS00671">
    <property type="entry name" value="D_2_HYDROXYACID_DH_3"/>
    <property type="match status" value="1"/>
</dbReference>
<dbReference type="GO" id="GO:0030267">
    <property type="term" value="F:glyoxylate reductase (NADPH) activity"/>
    <property type="evidence" value="ECO:0007669"/>
    <property type="project" value="TreeGrafter"/>
</dbReference>
<protein>
    <submittedName>
        <fullName evidence="7">2-hydroxyacid dehydrogenase</fullName>
    </submittedName>
</protein>
<keyword evidence="3" id="KW-0520">NAD</keyword>
<dbReference type="InterPro" id="IPR029752">
    <property type="entry name" value="D-isomer_DH_CS1"/>
</dbReference>
<dbReference type="GO" id="GO:0051287">
    <property type="term" value="F:NAD binding"/>
    <property type="evidence" value="ECO:0007669"/>
    <property type="project" value="InterPro"/>
</dbReference>
<dbReference type="InterPro" id="IPR006140">
    <property type="entry name" value="D-isomer_DH_NAD-bd"/>
</dbReference>
<dbReference type="Pfam" id="PF00389">
    <property type="entry name" value="2-Hacid_dh"/>
    <property type="match status" value="1"/>
</dbReference>
<evidence type="ECO:0000259" key="5">
    <source>
        <dbReference type="Pfam" id="PF00389"/>
    </source>
</evidence>
<dbReference type="SUPFAM" id="SSF51735">
    <property type="entry name" value="NAD(P)-binding Rossmann-fold domains"/>
    <property type="match status" value="1"/>
</dbReference>
<name>A0A9X2PD90_9HYPH</name>
<dbReference type="InterPro" id="IPR036291">
    <property type="entry name" value="NAD(P)-bd_dom_sf"/>
</dbReference>
<dbReference type="PANTHER" id="PTHR10996">
    <property type="entry name" value="2-HYDROXYACID DEHYDROGENASE-RELATED"/>
    <property type="match status" value="1"/>
</dbReference>
<accession>A0A9X2PD90</accession>
<dbReference type="Gene3D" id="3.40.50.720">
    <property type="entry name" value="NAD(P)-binding Rossmann-like Domain"/>
    <property type="match status" value="2"/>
</dbReference>
<dbReference type="PROSITE" id="PS00065">
    <property type="entry name" value="D_2_HYDROXYACID_DH_1"/>
    <property type="match status" value="1"/>
</dbReference>
<dbReference type="EMBL" id="JANTHZ010000007">
    <property type="protein sequence ID" value="MCS0496541.1"/>
    <property type="molecule type" value="Genomic_DNA"/>
</dbReference>
<keyword evidence="8" id="KW-1185">Reference proteome</keyword>
<evidence type="ECO:0000313" key="8">
    <source>
        <dbReference type="Proteomes" id="UP001151088"/>
    </source>
</evidence>
<evidence type="ECO:0000256" key="1">
    <source>
        <dbReference type="ARBA" id="ARBA00005854"/>
    </source>
</evidence>
<comment type="similarity">
    <text evidence="1 4">Belongs to the D-isomer specific 2-hydroxyacid dehydrogenase family.</text>
</comment>
<keyword evidence="2 4" id="KW-0560">Oxidoreductase</keyword>
<gene>
    <name evidence="7" type="ORF">NVS89_15675</name>
</gene>
<dbReference type="Pfam" id="PF02826">
    <property type="entry name" value="2-Hacid_dh_C"/>
    <property type="match status" value="1"/>
</dbReference>
<dbReference type="InterPro" id="IPR050223">
    <property type="entry name" value="D-isomer_2-hydroxyacid_DH"/>
</dbReference>
<reference evidence="7" key="1">
    <citation type="submission" date="2022-08" db="EMBL/GenBank/DDBJ databases">
        <authorList>
            <person name="Li F."/>
        </authorList>
    </citation>
    <scope>NUCLEOTIDE SEQUENCE</scope>
    <source>
        <strain evidence="7">MQZ15Z-1</strain>
    </source>
</reference>
<dbReference type="InterPro" id="IPR029753">
    <property type="entry name" value="D-isomer_DH_CS"/>
</dbReference>
<dbReference type="GO" id="GO:0005829">
    <property type="term" value="C:cytosol"/>
    <property type="evidence" value="ECO:0007669"/>
    <property type="project" value="TreeGrafter"/>
</dbReference>
<dbReference type="AlphaFoldDB" id="A0A9X2PD90"/>
<dbReference type="SUPFAM" id="SSF52283">
    <property type="entry name" value="Formate/glycerate dehydrogenase catalytic domain-like"/>
    <property type="match status" value="1"/>
</dbReference>
<feature type="domain" description="D-isomer specific 2-hydroxyacid dehydrogenase NAD-binding" evidence="6">
    <location>
        <begin position="111"/>
        <end position="287"/>
    </location>
</feature>
<dbReference type="Proteomes" id="UP001151088">
    <property type="component" value="Unassembled WGS sequence"/>
</dbReference>
<proteinExistence type="inferred from homology"/>
<evidence type="ECO:0000256" key="3">
    <source>
        <dbReference type="ARBA" id="ARBA00023027"/>
    </source>
</evidence>
<evidence type="ECO:0000256" key="2">
    <source>
        <dbReference type="ARBA" id="ARBA00023002"/>
    </source>
</evidence>
<organism evidence="7 8">
    <name type="scientific">Ancylobacter mangrovi</name>
    <dbReference type="NCBI Taxonomy" id="2972472"/>
    <lineage>
        <taxon>Bacteria</taxon>
        <taxon>Pseudomonadati</taxon>
        <taxon>Pseudomonadota</taxon>
        <taxon>Alphaproteobacteria</taxon>
        <taxon>Hyphomicrobiales</taxon>
        <taxon>Xanthobacteraceae</taxon>
        <taxon>Ancylobacter</taxon>
    </lineage>
</organism>
<dbReference type="PANTHER" id="PTHR10996:SF178">
    <property type="entry name" value="2-HYDROXYACID DEHYDROGENASE YGL185C-RELATED"/>
    <property type="match status" value="1"/>
</dbReference>
<comment type="caution">
    <text evidence="7">The sequence shown here is derived from an EMBL/GenBank/DDBJ whole genome shotgun (WGS) entry which is preliminary data.</text>
</comment>
<evidence type="ECO:0000313" key="7">
    <source>
        <dbReference type="EMBL" id="MCS0496541.1"/>
    </source>
</evidence>
<dbReference type="InterPro" id="IPR006139">
    <property type="entry name" value="D-isomer_2_OHA_DH_cat_dom"/>
</dbReference>